<dbReference type="EMBL" id="CAEZYR010000106">
    <property type="protein sequence ID" value="CAB4760809.1"/>
    <property type="molecule type" value="Genomic_DNA"/>
</dbReference>
<name>A0A6J6UQI3_9ZZZZ</name>
<protein>
    <submittedName>
        <fullName evidence="1">Unannotated protein</fullName>
    </submittedName>
</protein>
<gene>
    <name evidence="1" type="ORF">UFOPK2754_02401</name>
    <name evidence="2" type="ORF">UFOPK3543_02153</name>
</gene>
<evidence type="ECO:0000313" key="1">
    <source>
        <dbReference type="EMBL" id="CAB4760809.1"/>
    </source>
</evidence>
<sequence length="420" mass="43792">MSERFNEILDEATMLLDLDAARAEVWVSGLVAEWVDTDDLLAQLGASDRPEALAIARALQAFVPDAADAAAALSSAGVAEPEWGAMVGSAVALLAWEIVDPFSGNSSLVVEFEHGDAIRHSMLVELEDDCAVDINFGPPGLVEDAFAESDTRSLSVHEWPADRALSAIGAAMARTAADPEVPVTDDYVMNAAIAMARVGLHGFGDAEVLARAIPVTEARSPVSGRPARDPLDAEADAAACSTLRSALARELARPAPEAAVAEAAARVRKSLEAATDPDLFALADDIALGDTSRVGDHELLAGLAGAFVVPGELMAFAAAERDALRGLEWADWLGAVIPLVRAGAGADASPMQLVQNINRCPEVTTTVPKRDAPVVADVFSRMLHAWELTGAIDDDGRLTPLGAWLVPRSLLCAWGGGGSG</sequence>
<reference evidence="1" key="1">
    <citation type="submission" date="2020-05" db="EMBL/GenBank/DDBJ databases">
        <authorList>
            <person name="Chiriac C."/>
            <person name="Salcher M."/>
            <person name="Ghai R."/>
            <person name="Kavagutti S V."/>
        </authorList>
    </citation>
    <scope>NUCLEOTIDE SEQUENCE</scope>
</reference>
<organism evidence="1">
    <name type="scientific">freshwater metagenome</name>
    <dbReference type="NCBI Taxonomy" id="449393"/>
    <lineage>
        <taxon>unclassified sequences</taxon>
        <taxon>metagenomes</taxon>
        <taxon>ecological metagenomes</taxon>
    </lineage>
</organism>
<proteinExistence type="predicted"/>
<dbReference type="AlphaFoldDB" id="A0A6J6UQI3"/>
<accession>A0A6J6UQI3</accession>
<evidence type="ECO:0000313" key="2">
    <source>
        <dbReference type="EMBL" id="CAB4922226.1"/>
    </source>
</evidence>
<dbReference type="EMBL" id="CAFBMH010000095">
    <property type="protein sequence ID" value="CAB4922226.1"/>
    <property type="molecule type" value="Genomic_DNA"/>
</dbReference>